<dbReference type="GO" id="GO:0030027">
    <property type="term" value="C:lamellipodium"/>
    <property type="evidence" value="ECO:0007669"/>
    <property type="project" value="TreeGrafter"/>
</dbReference>
<dbReference type="GO" id="GO:0051489">
    <property type="term" value="P:regulation of filopodium assembly"/>
    <property type="evidence" value="ECO:0007669"/>
    <property type="project" value="TreeGrafter"/>
</dbReference>
<proteinExistence type="predicted"/>
<dbReference type="AlphaFoldDB" id="A0AA38IYC2"/>
<dbReference type="Proteomes" id="UP001168821">
    <property type="component" value="Unassembled WGS sequence"/>
</dbReference>
<dbReference type="GO" id="GO:0030425">
    <property type="term" value="C:dendrite"/>
    <property type="evidence" value="ECO:0007669"/>
    <property type="project" value="TreeGrafter"/>
</dbReference>
<comment type="caution">
    <text evidence="2">The sequence shown here is derived from an EMBL/GenBank/DDBJ whole genome shotgun (WGS) entry which is preliminary data.</text>
</comment>
<dbReference type="InterPro" id="IPR011053">
    <property type="entry name" value="Single_hybrid_motif"/>
</dbReference>
<dbReference type="InterPro" id="IPR039169">
    <property type="entry name" value="Abitram"/>
</dbReference>
<dbReference type="SUPFAM" id="SSF51230">
    <property type="entry name" value="Single hybrid motif"/>
    <property type="match status" value="1"/>
</dbReference>
<dbReference type="PANTHER" id="PTHR13651:SF0">
    <property type="entry name" value="PROTEIN ABITRAM"/>
    <property type="match status" value="1"/>
</dbReference>
<sequence>MEVEKEESEEIPSTSSNPVEDPGPSQARVETESDDEDIEIPSILDSITQQQIDEFRPFHERYFEKKYCTRFTTDTVNLDTCVRIHTNKISLIYLSEKHSVIQNQQRLQSIDFQVSKKVNRLKNAMFGKGKRGAQLLQPDSILCHLETVDGARYPVHACVYGKLLEINSRVIKEPNFLLDDLNEGFLAIILPDLRRHEENVKSLKSVEEYNT</sequence>
<dbReference type="PANTHER" id="PTHR13651">
    <property type="entry name" value="PROTEIN ABITRAM"/>
    <property type="match status" value="1"/>
</dbReference>
<feature type="region of interest" description="Disordered" evidence="1">
    <location>
        <begin position="1"/>
        <end position="36"/>
    </location>
</feature>
<dbReference type="GO" id="GO:0003785">
    <property type="term" value="F:actin monomer binding"/>
    <property type="evidence" value="ECO:0007669"/>
    <property type="project" value="TreeGrafter"/>
</dbReference>
<reference evidence="2" key="1">
    <citation type="journal article" date="2023" name="G3 (Bethesda)">
        <title>Whole genome assemblies of Zophobas morio and Tenebrio molitor.</title>
        <authorList>
            <person name="Kaur S."/>
            <person name="Stinson S.A."/>
            <person name="diCenzo G.C."/>
        </authorList>
    </citation>
    <scope>NUCLEOTIDE SEQUENCE</scope>
    <source>
        <strain evidence="2">QUZm001</strain>
    </source>
</reference>
<evidence type="ECO:0000256" key="1">
    <source>
        <dbReference type="SAM" id="MobiDB-lite"/>
    </source>
</evidence>
<dbReference type="GO" id="GO:0030833">
    <property type="term" value="P:regulation of actin filament polymerization"/>
    <property type="evidence" value="ECO:0007669"/>
    <property type="project" value="TreeGrafter"/>
</dbReference>
<keyword evidence="3" id="KW-1185">Reference proteome</keyword>
<evidence type="ECO:0008006" key="4">
    <source>
        <dbReference type="Google" id="ProtNLM"/>
    </source>
</evidence>
<organism evidence="2 3">
    <name type="scientific">Zophobas morio</name>
    <dbReference type="NCBI Taxonomy" id="2755281"/>
    <lineage>
        <taxon>Eukaryota</taxon>
        <taxon>Metazoa</taxon>
        <taxon>Ecdysozoa</taxon>
        <taxon>Arthropoda</taxon>
        <taxon>Hexapoda</taxon>
        <taxon>Insecta</taxon>
        <taxon>Pterygota</taxon>
        <taxon>Neoptera</taxon>
        <taxon>Endopterygota</taxon>
        <taxon>Coleoptera</taxon>
        <taxon>Polyphaga</taxon>
        <taxon>Cucujiformia</taxon>
        <taxon>Tenebrionidae</taxon>
        <taxon>Zophobas</taxon>
    </lineage>
</organism>
<dbReference type="GO" id="GO:0005634">
    <property type="term" value="C:nucleus"/>
    <property type="evidence" value="ECO:0007669"/>
    <property type="project" value="TreeGrafter"/>
</dbReference>
<protein>
    <recommendedName>
        <fullName evidence="4">Protein Abitram</fullName>
    </recommendedName>
</protein>
<dbReference type="EMBL" id="JALNTZ010000002">
    <property type="protein sequence ID" value="KAJ3663169.1"/>
    <property type="molecule type" value="Genomic_DNA"/>
</dbReference>
<accession>A0AA38IYC2</accession>
<name>A0AA38IYC2_9CUCU</name>
<feature type="compositionally biased region" description="Acidic residues" evidence="1">
    <location>
        <begin position="1"/>
        <end position="10"/>
    </location>
</feature>
<evidence type="ECO:0000313" key="2">
    <source>
        <dbReference type="EMBL" id="KAJ3663169.1"/>
    </source>
</evidence>
<dbReference type="Gene3D" id="2.40.50.100">
    <property type="match status" value="1"/>
</dbReference>
<gene>
    <name evidence="2" type="ORF">Zmor_007475</name>
</gene>
<dbReference type="GO" id="GO:0048813">
    <property type="term" value="P:dendrite morphogenesis"/>
    <property type="evidence" value="ECO:0007669"/>
    <property type="project" value="TreeGrafter"/>
</dbReference>
<dbReference type="GO" id="GO:0051015">
    <property type="term" value="F:actin filament binding"/>
    <property type="evidence" value="ECO:0007669"/>
    <property type="project" value="TreeGrafter"/>
</dbReference>
<dbReference type="GO" id="GO:0032433">
    <property type="term" value="C:filopodium tip"/>
    <property type="evidence" value="ECO:0007669"/>
    <property type="project" value="TreeGrafter"/>
</dbReference>
<evidence type="ECO:0000313" key="3">
    <source>
        <dbReference type="Proteomes" id="UP001168821"/>
    </source>
</evidence>